<evidence type="ECO:0000313" key="2">
    <source>
        <dbReference type="Proteomes" id="UP000238322"/>
    </source>
</evidence>
<name>A0A2S8FVD1_9BACT</name>
<reference evidence="1 2" key="1">
    <citation type="submission" date="2018-02" db="EMBL/GenBank/DDBJ databases">
        <title>Comparative genomes isolates from brazilian mangrove.</title>
        <authorList>
            <person name="Araujo J.E."/>
            <person name="Taketani R.G."/>
            <person name="Silva M.C.P."/>
            <person name="Loureco M.V."/>
            <person name="Andreote F.D."/>
        </authorList>
    </citation>
    <scope>NUCLEOTIDE SEQUENCE [LARGE SCALE GENOMIC DNA]</scope>
    <source>
        <strain evidence="1 2">Hex-1 MGV</strain>
    </source>
</reference>
<organism evidence="1 2">
    <name type="scientific">Blastopirellula marina</name>
    <dbReference type="NCBI Taxonomy" id="124"/>
    <lineage>
        <taxon>Bacteria</taxon>
        <taxon>Pseudomonadati</taxon>
        <taxon>Planctomycetota</taxon>
        <taxon>Planctomycetia</taxon>
        <taxon>Pirellulales</taxon>
        <taxon>Pirellulaceae</taxon>
        <taxon>Blastopirellula</taxon>
    </lineage>
</organism>
<dbReference type="Proteomes" id="UP000238322">
    <property type="component" value="Unassembled WGS sequence"/>
</dbReference>
<dbReference type="EMBL" id="PUHY01000006">
    <property type="protein sequence ID" value="PQO36129.1"/>
    <property type="molecule type" value="Genomic_DNA"/>
</dbReference>
<proteinExistence type="predicted"/>
<comment type="caution">
    <text evidence="1">The sequence shown here is derived from an EMBL/GenBank/DDBJ whole genome shotgun (WGS) entry which is preliminary data.</text>
</comment>
<dbReference type="OrthoDB" id="9799538at2"/>
<sequence>MVIAIAADEDGILHAESAACEFAKRLAPFQAIFSGGVVWYLTENAFRKSYPFETTGLGQSFFAIGMTLTLCLDSAGIDIKDYRIGMPSERMPLLVHRALAAWEGWRVAQRLDLSVTEDVWPVDRYQFKRFRELPNPFAPLLELWLTGYRISADFNDKYPAVHLYANPSDIGI</sequence>
<dbReference type="AlphaFoldDB" id="A0A2S8FVD1"/>
<evidence type="ECO:0000313" key="1">
    <source>
        <dbReference type="EMBL" id="PQO36129.1"/>
    </source>
</evidence>
<protein>
    <submittedName>
        <fullName evidence="1">Uncharacterized protein</fullName>
    </submittedName>
</protein>
<dbReference type="RefSeq" id="WP_105329418.1">
    <property type="nucleotide sequence ID" value="NZ_PUHY01000006.1"/>
</dbReference>
<accession>A0A2S8FVD1</accession>
<gene>
    <name evidence="1" type="ORF">C5Y83_09430</name>
</gene>